<evidence type="ECO:0000256" key="2">
    <source>
        <dbReference type="ARBA" id="ARBA00022692"/>
    </source>
</evidence>
<dbReference type="CDD" id="cd03386">
    <property type="entry name" value="PAP2_Aur1_like"/>
    <property type="match status" value="1"/>
</dbReference>
<feature type="domain" description="Inositolphosphotransferase Aur1/Ipt1" evidence="7">
    <location>
        <begin position="66"/>
        <end position="244"/>
    </location>
</feature>
<comment type="subcellular location">
    <subcellularLocation>
        <location evidence="1">Membrane</location>
        <topology evidence="1">Multi-pass membrane protein</topology>
    </subcellularLocation>
</comment>
<dbReference type="InterPro" id="IPR052185">
    <property type="entry name" value="IPC_Synthase-Related"/>
</dbReference>
<accession>A0ABU7PCN7</accession>
<evidence type="ECO:0000259" key="7">
    <source>
        <dbReference type="Pfam" id="PF14378"/>
    </source>
</evidence>
<evidence type="ECO:0000256" key="1">
    <source>
        <dbReference type="ARBA" id="ARBA00004141"/>
    </source>
</evidence>
<protein>
    <submittedName>
        <fullName evidence="8">Phosphatase PAP2 family protein</fullName>
    </submittedName>
</protein>
<organism evidence="8 9">
    <name type="scientific">Actinacidiphila polyblastidii</name>
    <dbReference type="NCBI Taxonomy" id="3110430"/>
    <lineage>
        <taxon>Bacteria</taxon>
        <taxon>Bacillati</taxon>
        <taxon>Actinomycetota</taxon>
        <taxon>Actinomycetes</taxon>
        <taxon>Kitasatosporales</taxon>
        <taxon>Streptomycetaceae</taxon>
        <taxon>Actinacidiphila</taxon>
    </lineage>
</organism>
<feature type="transmembrane region" description="Helical" evidence="6">
    <location>
        <begin position="180"/>
        <end position="201"/>
    </location>
</feature>
<keyword evidence="2 6" id="KW-0812">Transmembrane</keyword>
<comment type="caution">
    <text evidence="8">The sequence shown here is derived from an EMBL/GenBank/DDBJ whole genome shotgun (WGS) entry which is preliminary data.</text>
</comment>
<evidence type="ECO:0000256" key="6">
    <source>
        <dbReference type="SAM" id="Phobius"/>
    </source>
</evidence>
<proteinExistence type="predicted"/>
<evidence type="ECO:0000256" key="4">
    <source>
        <dbReference type="ARBA" id="ARBA00023136"/>
    </source>
</evidence>
<evidence type="ECO:0000313" key="8">
    <source>
        <dbReference type="EMBL" id="MEE4543572.1"/>
    </source>
</evidence>
<dbReference type="RefSeq" id="WP_330796112.1">
    <property type="nucleotide sequence ID" value="NZ_JAZEWV010000011.1"/>
</dbReference>
<evidence type="ECO:0000313" key="9">
    <source>
        <dbReference type="Proteomes" id="UP001344658"/>
    </source>
</evidence>
<reference evidence="8 9" key="1">
    <citation type="submission" date="2023-12" db="EMBL/GenBank/DDBJ databases">
        <title>Streptomyces sp. V4-01.</title>
        <authorList>
            <person name="Somphong A."/>
            <person name="Phongsopitanun W."/>
        </authorList>
    </citation>
    <scope>NUCLEOTIDE SEQUENCE [LARGE SCALE GENOMIC DNA]</scope>
    <source>
        <strain evidence="8 9">V4-01</strain>
    </source>
</reference>
<dbReference type="Pfam" id="PF14378">
    <property type="entry name" value="PAP2_3"/>
    <property type="match status" value="1"/>
</dbReference>
<dbReference type="EMBL" id="JAZEWV010000011">
    <property type="protein sequence ID" value="MEE4543572.1"/>
    <property type="molecule type" value="Genomic_DNA"/>
</dbReference>
<keyword evidence="4 6" id="KW-0472">Membrane</keyword>
<dbReference type="PANTHER" id="PTHR31310">
    <property type="match status" value="1"/>
</dbReference>
<dbReference type="Proteomes" id="UP001344658">
    <property type="component" value="Unassembled WGS sequence"/>
</dbReference>
<sequence length="305" mass="33138">MVFGNATSPVLTHHHVPALRRLPLPTRLPRLLPELALLIAVNAIYKYGRRVANGQTGAAFRHADRVWSFERGLHVPSERSLQRLMLHSETVIHIANYLYATVHFPAMVIFLGYMFVRHRAHYLWIRRAIVIQTMLALVGHIFFPLAPPRFLPGAGMVDTAAVYGPAVYGKPDGDSMANQFAAMPSLHVGWALAIAVGLIAAGRSRWRWLWLLHPLITMAVVVGTANHYWSDCVVGCLLLALAVAVIPGPDPDGAVAPDTHWAWPLRRTRHHPAAASGVAEAAAAEAAAKTPAHARAGSARGPDAA</sequence>
<dbReference type="InterPro" id="IPR026841">
    <property type="entry name" value="Aur1/Ipt1"/>
</dbReference>
<keyword evidence="3 6" id="KW-1133">Transmembrane helix</keyword>
<feature type="region of interest" description="Disordered" evidence="5">
    <location>
        <begin position="285"/>
        <end position="305"/>
    </location>
</feature>
<gene>
    <name evidence="8" type="ORF">V2S66_16520</name>
</gene>
<evidence type="ECO:0000256" key="5">
    <source>
        <dbReference type="SAM" id="MobiDB-lite"/>
    </source>
</evidence>
<evidence type="ECO:0000256" key="3">
    <source>
        <dbReference type="ARBA" id="ARBA00022989"/>
    </source>
</evidence>
<feature type="transmembrane region" description="Helical" evidence="6">
    <location>
        <begin position="94"/>
        <end position="116"/>
    </location>
</feature>
<keyword evidence="9" id="KW-1185">Reference proteome</keyword>
<feature type="transmembrane region" description="Helical" evidence="6">
    <location>
        <begin position="208"/>
        <end position="229"/>
    </location>
</feature>
<dbReference type="PANTHER" id="PTHR31310:SF7">
    <property type="entry name" value="PA-PHOSPHATASE RELATED-FAMILY PROTEIN DDB_G0268928"/>
    <property type="match status" value="1"/>
</dbReference>
<name>A0ABU7PCN7_9ACTN</name>
<feature type="compositionally biased region" description="Low complexity" evidence="5">
    <location>
        <begin position="285"/>
        <end position="296"/>
    </location>
</feature>
<feature type="transmembrane region" description="Helical" evidence="6">
    <location>
        <begin position="128"/>
        <end position="146"/>
    </location>
</feature>